<evidence type="ECO:0000313" key="1">
    <source>
        <dbReference type="EMBL" id="JAD39299.1"/>
    </source>
</evidence>
<accession>A0A0A8ZIR2</accession>
<reference evidence="1" key="1">
    <citation type="submission" date="2014-09" db="EMBL/GenBank/DDBJ databases">
        <authorList>
            <person name="Magalhaes I.L.F."/>
            <person name="Oliveira U."/>
            <person name="Santos F.R."/>
            <person name="Vidigal T.H.D.A."/>
            <person name="Brescovit A.D."/>
            <person name="Santos A.J."/>
        </authorList>
    </citation>
    <scope>NUCLEOTIDE SEQUENCE</scope>
    <source>
        <tissue evidence="1">Shoot tissue taken approximately 20 cm above the soil surface</tissue>
    </source>
</reference>
<sequence length="28" mass="3262">MIETPTSPRILLLSKCHNIEHHFQAECI</sequence>
<reference evidence="1" key="2">
    <citation type="journal article" date="2015" name="Data Brief">
        <title>Shoot transcriptome of the giant reed, Arundo donax.</title>
        <authorList>
            <person name="Barrero R.A."/>
            <person name="Guerrero F.D."/>
            <person name="Moolhuijzen P."/>
            <person name="Goolsby J.A."/>
            <person name="Tidwell J."/>
            <person name="Bellgard S.E."/>
            <person name="Bellgard M.I."/>
        </authorList>
    </citation>
    <scope>NUCLEOTIDE SEQUENCE</scope>
    <source>
        <tissue evidence="1">Shoot tissue taken approximately 20 cm above the soil surface</tissue>
    </source>
</reference>
<dbReference type="EMBL" id="GBRH01258596">
    <property type="protein sequence ID" value="JAD39299.1"/>
    <property type="molecule type" value="Transcribed_RNA"/>
</dbReference>
<proteinExistence type="predicted"/>
<name>A0A0A8ZIR2_ARUDO</name>
<dbReference type="AlphaFoldDB" id="A0A0A8ZIR2"/>
<protein>
    <submittedName>
        <fullName evidence="1">Uncharacterized protein</fullName>
    </submittedName>
</protein>
<organism evidence="1">
    <name type="scientific">Arundo donax</name>
    <name type="common">Giant reed</name>
    <name type="synonym">Donax arundinaceus</name>
    <dbReference type="NCBI Taxonomy" id="35708"/>
    <lineage>
        <taxon>Eukaryota</taxon>
        <taxon>Viridiplantae</taxon>
        <taxon>Streptophyta</taxon>
        <taxon>Embryophyta</taxon>
        <taxon>Tracheophyta</taxon>
        <taxon>Spermatophyta</taxon>
        <taxon>Magnoliopsida</taxon>
        <taxon>Liliopsida</taxon>
        <taxon>Poales</taxon>
        <taxon>Poaceae</taxon>
        <taxon>PACMAD clade</taxon>
        <taxon>Arundinoideae</taxon>
        <taxon>Arundineae</taxon>
        <taxon>Arundo</taxon>
    </lineage>
</organism>